<organism evidence="10 11">
    <name type="scientific">Gossypium harknessii</name>
    <dbReference type="NCBI Taxonomy" id="34285"/>
    <lineage>
        <taxon>Eukaryota</taxon>
        <taxon>Viridiplantae</taxon>
        <taxon>Streptophyta</taxon>
        <taxon>Embryophyta</taxon>
        <taxon>Tracheophyta</taxon>
        <taxon>Spermatophyta</taxon>
        <taxon>Magnoliopsida</taxon>
        <taxon>eudicotyledons</taxon>
        <taxon>Gunneridae</taxon>
        <taxon>Pentapetalae</taxon>
        <taxon>rosids</taxon>
        <taxon>malvids</taxon>
        <taxon>Malvales</taxon>
        <taxon>Malvaceae</taxon>
        <taxon>Malvoideae</taxon>
        <taxon>Gossypium</taxon>
    </lineage>
</organism>
<comment type="subcellular location">
    <subcellularLocation>
        <location evidence="1">Endomembrane system</location>
        <topology evidence="1">Multi-pass membrane protein</topology>
    </subcellularLocation>
</comment>
<dbReference type="InterPro" id="IPR039859">
    <property type="entry name" value="PFA4/ZDH16/20/ERF2-like"/>
</dbReference>
<feature type="transmembrane region" description="Helical" evidence="8">
    <location>
        <begin position="94"/>
        <end position="113"/>
    </location>
</feature>
<protein>
    <recommendedName>
        <fullName evidence="8">S-acyltransferase</fullName>
        <ecNumber evidence="8">2.3.1.225</ecNumber>
    </recommendedName>
    <alternativeName>
        <fullName evidence="8">Palmitoyltransferase</fullName>
    </alternativeName>
</protein>
<dbReference type="Proteomes" id="UP000593560">
    <property type="component" value="Unassembled WGS sequence"/>
</dbReference>
<keyword evidence="6 8" id="KW-0472">Membrane</keyword>
<dbReference type="InterPro" id="IPR001594">
    <property type="entry name" value="Palmitoyltrfase_DHHC"/>
</dbReference>
<keyword evidence="5 8" id="KW-1133">Transmembrane helix</keyword>
<dbReference type="AlphaFoldDB" id="A0A7J9I029"/>
<keyword evidence="11" id="KW-1185">Reference proteome</keyword>
<comment type="catalytic activity">
    <reaction evidence="8">
        <text>L-cysteinyl-[protein] + hexadecanoyl-CoA = S-hexadecanoyl-L-cysteinyl-[protein] + CoA</text>
        <dbReference type="Rhea" id="RHEA:36683"/>
        <dbReference type="Rhea" id="RHEA-COMP:10131"/>
        <dbReference type="Rhea" id="RHEA-COMP:11032"/>
        <dbReference type="ChEBI" id="CHEBI:29950"/>
        <dbReference type="ChEBI" id="CHEBI:57287"/>
        <dbReference type="ChEBI" id="CHEBI:57379"/>
        <dbReference type="ChEBI" id="CHEBI:74151"/>
        <dbReference type="EC" id="2.3.1.225"/>
    </reaction>
</comment>
<evidence type="ECO:0000256" key="5">
    <source>
        <dbReference type="ARBA" id="ARBA00022989"/>
    </source>
</evidence>
<dbReference type="PANTHER" id="PTHR12246">
    <property type="entry name" value="PALMITOYLTRANSFERASE ZDHHC16"/>
    <property type="match status" value="1"/>
</dbReference>
<keyword evidence="7 8" id="KW-0012">Acyltransferase</keyword>
<evidence type="ECO:0000256" key="4">
    <source>
        <dbReference type="ARBA" id="ARBA00022692"/>
    </source>
</evidence>
<dbReference type="EMBL" id="JABFAD010000013">
    <property type="protein sequence ID" value="MBA0815489.1"/>
    <property type="molecule type" value="Genomic_DNA"/>
</dbReference>
<feature type="domain" description="Palmitoyltransferase DHHC" evidence="9">
    <location>
        <begin position="108"/>
        <end position="225"/>
    </location>
</feature>
<reference evidence="10 11" key="1">
    <citation type="journal article" date="2019" name="Genome Biol. Evol.">
        <title>Insights into the evolution of the New World diploid cottons (Gossypium, subgenus Houzingenia) based on genome sequencing.</title>
        <authorList>
            <person name="Grover C.E."/>
            <person name="Arick M.A. 2nd"/>
            <person name="Thrash A."/>
            <person name="Conover J.L."/>
            <person name="Sanders W.S."/>
            <person name="Peterson D.G."/>
            <person name="Frelichowski J.E."/>
            <person name="Scheffler J.A."/>
            <person name="Scheffler B.E."/>
            <person name="Wendel J.F."/>
        </authorList>
    </citation>
    <scope>NUCLEOTIDE SEQUENCE [LARGE SCALE GENOMIC DNA]</scope>
    <source>
        <strain evidence="10">0</strain>
        <tissue evidence="10">Leaf</tissue>
    </source>
</reference>
<feature type="transmembrane region" description="Helical" evidence="8">
    <location>
        <begin position="62"/>
        <end position="82"/>
    </location>
</feature>
<comment type="similarity">
    <text evidence="2 8">Belongs to the DHHC palmitoyltransferase family.</text>
</comment>
<accession>A0A7J9I029</accession>
<keyword evidence="3 8" id="KW-0808">Transferase</keyword>
<dbReference type="GO" id="GO:0012505">
    <property type="term" value="C:endomembrane system"/>
    <property type="evidence" value="ECO:0007669"/>
    <property type="project" value="UniProtKB-SubCell"/>
</dbReference>
<dbReference type="Pfam" id="PF01529">
    <property type="entry name" value="DHHC"/>
    <property type="match status" value="1"/>
</dbReference>
<evidence type="ECO:0000313" key="11">
    <source>
        <dbReference type="Proteomes" id="UP000593560"/>
    </source>
</evidence>
<comment type="caution">
    <text evidence="10">The sequence shown here is derived from an EMBL/GenBank/DDBJ whole genome shotgun (WGS) entry which is preliminary data.</text>
</comment>
<dbReference type="EC" id="2.3.1.225" evidence="8"/>
<feature type="transmembrane region" description="Helical" evidence="8">
    <location>
        <begin position="189"/>
        <end position="209"/>
    </location>
</feature>
<evidence type="ECO:0000259" key="9">
    <source>
        <dbReference type="Pfam" id="PF01529"/>
    </source>
</evidence>
<gene>
    <name evidence="10" type="ORF">Gohar_000257</name>
</gene>
<dbReference type="OrthoDB" id="9909019at2759"/>
<feature type="transmembrane region" description="Helical" evidence="8">
    <location>
        <begin position="120"/>
        <end position="143"/>
    </location>
</feature>
<dbReference type="GO" id="GO:0019706">
    <property type="term" value="F:protein-cysteine S-palmitoyltransferase activity"/>
    <property type="evidence" value="ECO:0007669"/>
    <property type="project" value="UniProtKB-EC"/>
</dbReference>
<name>A0A7J9I029_9ROSI</name>
<evidence type="ECO:0000256" key="7">
    <source>
        <dbReference type="ARBA" id="ARBA00023315"/>
    </source>
</evidence>
<evidence type="ECO:0000256" key="2">
    <source>
        <dbReference type="ARBA" id="ARBA00008574"/>
    </source>
</evidence>
<evidence type="ECO:0000256" key="1">
    <source>
        <dbReference type="ARBA" id="ARBA00004127"/>
    </source>
</evidence>
<sequence length="269" mass="30212">DYFVTTVNEDRATICWGCGLRLLLPTHAPVFKCGWCGAITSQNVNKPETKCLWGRRLQDRCFVTILSVFMLFLICGGVWAVHWFVFSVSYTFGIFHYILTVILAATTIGNCVGAANHRHFIAFLFSAVFSTIYISFLSAYAGLHIWPPVKYRSLGHLNGSGRDLAIQALKEVMLALVSSAVQLSARGLILVYLFVSSVSLQIGLSVLLWQQLCYIYEGKTYLSHLSSQGSGVDHIEEKGCQNIFRFFGCPYSIFRYLPTLRNSPKRHTK</sequence>
<evidence type="ECO:0000256" key="3">
    <source>
        <dbReference type="ARBA" id="ARBA00022679"/>
    </source>
</evidence>
<feature type="non-terminal residue" evidence="10">
    <location>
        <position position="1"/>
    </location>
</feature>
<proteinExistence type="inferred from homology"/>
<comment type="domain">
    <text evidence="8">The DHHC domain is required for palmitoyltransferase activity.</text>
</comment>
<evidence type="ECO:0000256" key="6">
    <source>
        <dbReference type="ARBA" id="ARBA00023136"/>
    </source>
</evidence>
<keyword evidence="4 8" id="KW-0812">Transmembrane</keyword>
<evidence type="ECO:0000313" key="10">
    <source>
        <dbReference type="EMBL" id="MBA0815489.1"/>
    </source>
</evidence>
<evidence type="ECO:0000256" key="8">
    <source>
        <dbReference type="RuleBase" id="RU079119"/>
    </source>
</evidence>